<sequence length="172" mass="18791">MTDIDMTAGKEERSTETTNLPTVIMDSSGGDESHRIRKPNRYGSQVRAVERDPDPGTSHPDGESEVTKEVFQYRITGDKSSNPTVTLQVNTIPVTLHLDTQADVTVITEKHFESLKGTSRLQPTEAVIRSYSVDGQAPALPLLGCFAFSISRNKKSIVEVVYVVKGQGNTAL</sequence>
<comment type="caution">
    <text evidence="2">The sequence shown here is derived from an EMBL/GenBank/DDBJ whole genome shotgun (WGS) entry which is preliminary data.</text>
</comment>
<dbReference type="SUPFAM" id="SSF50630">
    <property type="entry name" value="Acid proteases"/>
    <property type="match status" value="1"/>
</dbReference>
<evidence type="ECO:0000313" key="2">
    <source>
        <dbReference type="EMBL" id="KAK2559670.1"/>
    </source>
</evidence>
<evidence type="ECO:0000313" key="3">
    <source>
        <dbReference type="Proteomes" id="UP001249851"/>
    </source>
</evidence>
<dbReference type="AlphaFoldDB" id="A0AAD9V3T0"/>
<keyword evidence="3" id="KW-1185">Reference proteome</keyword>
<accession>A0AAD9V3T0</accession>
<reference evidence="2" key="2">
    <citation type="journal article" date="2023" name="Science">
        <title>Genomic signatures of disease resistance in endangered staghorn corals.</title>
        <authorList>
            <person name="Vollmer S.V."/>
            <person name="Selwyn J.D."/>
            <person name="Despard B.A."/>
            <person name="Roesel C.L."/>
        </authorList>
    </citation>
    <scope>NUCLEOTIDE SEQUENCE</scope>
    <source>
        <strain evidence="2">K2</strain>
    </source>
</reference>
<evidence type="ECO:0000256" key="1">
    <source>
        <dbReference type="SAM" id="MobiDB-lite"/>
    </source>
</evidence>
<proteinExistence type="predicted"/>
<name>A0AAD9V3T0_ACRCE</name>
<feature type="compositionally biased region" description="Basic and acidic residues" evidence="1">
    <location>
        <begin position="48"/>
        <end position="67"/>
    </location>
</feature>
<feature type="region of interest" description="Disordered" evidence="1">
    <location>
        <begin position="1"/>
        <end position="67"/>
    </location>
</feature>
<dbReference type="EMBL" id="JARQWQ010000039">
    <property type="protein sequence ID" value="KAK2559670.1"/>
    <property type="molecule type" value="Genomic_DNA"/>
</dbReference>
<dbReference type="Gene3D" id="2.40.70.10">
    <property type="entry name" value="Acid Proteases"/>
    <property type="match status" value="1"/>
</dbReference>
<reference evidence="2" key="1">
    <citation type="journal article" date="2023" name="G3 (Bethesda)">
        <title>Whole genome assembly and annotation of the endangered Caribbean coral Acropora cervicornis.</title>
        <authorList>
            <person name="Selwyn J.D."/>
            <person name="Vollmer S.V."/>
        </authorList>
    </citation>
    <scope>NUCLEOTIDE SEQUENCE</scope>
    <source>
        <strain evidence="2">K2</strain>
    </source>
</reference>
<dbReference type="InterPro" id="IPR021109">
    <property type="entry name" value="Peptidase_aspartic_dom_sf"/>
</dbReference>
<gene>
    <name evidence="2" type="ORF">P5673_017756</name>
</gene>
<dbReference type="Proteomes" id="UP001249851">
    <property type="component" value="Unassembled WGS sequence"/>
</dbReference>
<organism evidence="2 3">
    <name type="scientific">Acropora cervicornis</name>
    <name type="common">Staghorn coral</name>
    <dbReference type="NCBI Taxonomy" id="6130"/>
    <lineage>
        <taxon>Eukaryota</taxon>
        <taxon>Metazoa</taxon>
        <taxon>Cnidaria</taxon>
        <taxon>Anthozoa</taxon>
        <taxon>Hexacorallia</taxon>
        <taxon>Scleractinia</taxon>
        <taxon>Astrocoeniina</taxon>
        <taxon>Acroporidae</taxon>
        <taxon>Acropora</taxon>
    </lineage>
</organism>
<protein>
    <submittedName>
        <fullName evidence="2">Uncharacterized protein</fullName>
    </submittedName>
</protein>